<dbReference type="PANTHER" id="PTHR43472:SF1">
    <property type="entry name" value="PHOSPHORIBOSYLAMINE--GLYCINE LIGASE, CHLOROPLASTIC"/>
    <property type="match status" value="1"/>
</dbReference>
<dbReference type="PROSITE" id="PS50975">
    <property type="entry name" value="ATP_GRASP"/>
    <property type="match status" value="1"/>
</dbReference>
<dbReference type="SUPFAM" id="SSF56059">
    <property type="entry name" value="Glutathione synthetase ATP-binding domain-like"/>
    <property type="match status" value="1"/>
</dbReference>
<dbReference type="EMBL" id="FXBB01000001">
    <property type="protein sequence ID" value="SMG11826.1"/>
    <property type="molecule type" value="Genomic_DNA"/>
</dbReference>
<reference evidence="16" key="1">
    <citation type="submission" date="2017-04" db="EMBL/GenBank/DDBJ databases">
        <authorList>
            <person name="Varghese N."/>
            <person name="Submissions S."/>
        </authorList>
    </citation>
    <scope>NUCLEOTIDE SEQUENCE [LARGE SCALE GENOMIC DNA]</scope>
    <source>
        <strain evidence="16">USBA 82</strain>
    </source>
</reference>
<evidence type="ECO:0000256" key="5">
    <source>
        <dbReference type="ARBA" id="ARBA00022598"/>
    </source>
</evidence>
<dbReference type="SMART" id="SM01209">
    <property type="entry name" value="GARS_A"/>
    <property type="match status" value="1"/>
</dbReference>
<dbReference type="Proteomes" id="UP000193355">
    <property type="component" value="Unassembled WGS sequence"/>
</dbReference>
<dbReference type="GO" id="GO:0046872">
    <property type="term" value="F:metal ion binding"/>
    <property type="evidence" value="ECO:0007669"/>
    <property type="project" value="InterPro"/>
</dbReference>
<dbReference type="InterPro" id="IPR011761">
    <property type="entry name" value="ATP-grasp"/>
</dbReference>
<dbReference type="Gene3D" id="3.40.50.20">
    <property type="match status" value="1"/>
</dbReference>
<dbReference type="GO" id="GO:0006189">
    <property type="term" value="P:'de novo' IMP biosynthetic process"/>
    <property type="evidence" value="ECO:0007669"/>
    <property type="project" value="UniProtKB-UniRule"/>
</dbReference>
<accession>A0A1X7IC13</accession>
<keyword evidence="7 12" id="KW-0658">Purine biosynthesis</keyword>
<dbReference type="InterPro" id="IPR020560">
    <property type="entry name" value="PRibGlycinamide_synth_C-dom"/>
</dbReference>
<keyword evidence="5 12" id="KW-0436">Ligase</keyword>
<dbReference type="Pfam" id="PF01071">
    <property type="entry name" value="GARS_A"/>
    <property type="match status" value="1"/>
</dbReference>
<evidence type="ECO:0000256" key="4">
    <source>
        <dbReference type="ARBA" id="ARBA00013255"/>
    </source>
</evidence>
<evidence type="ECO:0000256" key="11">
    <source>
        <dbReference type="ARBA" id="ARBA00042864"/>
    </source>
</evidence>
<evidence type="ECO:0000256" key="3">
    <source>
        <dbReference type="ARBA" id="ARBA00005174"/>
    </source>
</evidence>
<evidence type="ECO:0000256" key="8">
    <source>
        <dbReference type="ARBA" id="ARBA00022840"/>
    </source>
</evidence>
<gene>
    <name evidence="12" type="primary">purD</name>
    <name evidence="15" type="ORF">SAMN06275492_101297</name>
</gene>
<dbReference type="UniPathway" id="UPA00074">
    <property type="reaction ID" value="UER00125"/>
</dbReference>
<comment type="catalytic activity">
    <reaction evidence="12">
        <text>5-phospho-beta-D-ribosylamine + glycine + ATP = N(1)-(5-phospho-beta-D-ribosyl)glycinamide + ADP + phosphate + H(+)</text>
        <dbReference type="Rhea" id="RHEA:17453"/>
        <dbReference type="ChEBI" id="CHEBI:15378"/>
        <dbReference type="ChEBI" id="CHEBI:30616"/>
        <dbReference type="ChEBI" id="CHEBI:43474"/>
        <dbReference type="ChEBI" id="CHEBI:57305"/>
        <dbReference type="ChEBI" id="CHEBI:58681"/>
        <dbReference type="ChEBI" id="CHEBI:143788"/>
        <dbReference type="ChEBI" id="CHEBI:456216"/>
        <dbReference type="EC" id="6.3.4.13"/>
    </reaction>
</comment>
<dbReference type="SMART" id="SM01210">
    <property type="entry name" value="GARS_C"/>
    <property type="match status" value="1"/>
</dbReference>
<protein>
    <recommendedName>
        <fullName evidence="4 12">Phosphoribosylamine--glycine ligase</fullName>
        <ecNumber evidence="4 12">6.3.4.13</ecNumber>
    </recommendedName>
    <alternativeName>
        <fullName evidence="12">GARS</fullName>
    </alternativeName>
    <alternativeName>
        <fullName evidence="10 12">Glycinamide ribonucleotide synthetase</fullName>
    </alternativeName>
    <alternativeName>
        <fullName evidence="11 12">Phosphoribosylglycinamide synthetase</fullName>
    </alternativeName>
</protein>
<keyword evidence="6 13" id="KW-0547">Nucleotide-binding</keyword>
<evidence type="ECO:0000256" key="2">
    <source>
        <dbReference type="ARBA" id="ARBA00001946"/>
    </source>
</evidence>
<dbReference type="InterPro" id="IPR020562">
    <property type="entry name" value="PRibGlycinamide_synth_N"/>
</dbReference>
<dbReference type="InterPro" id="IPR020559">
    <property type="entry name" value="PRibGlycinamide_synth_CS"/>
</dbReference>
<evidence type="ECO:0000256" key="12">
    <source>
        <dbReference type="HAMAP-Rule" id="MF_00138"/>
    </source>
</evidence>
<dbReference type="EC" id="6.3.4.13" evidence="4 12"/>
<dbReference type="Gene3D" id="3.30.470.20">
    <property type="entry name" value="ATP-grasp fold, B domain"/>
    <property type="match status" value="1"/>
</dbReference>
<dbReference type="Gene3D" id="3.30.1490.20">
    <property type="entry name" value="ATP-grasp fold, A domain"/>
    <property type="match status" value="1"/>
</dbReference>
<organism evidence="15 16">
    <name type="scientific">Dethiosulfovibrio salsuginis</name>
    <dbReference type="NCBI Taxonomy" id="561720"/>
    <lineage>
        <taxon>Bacteria</taxon>
        <taxon>Thermotogati</taxon>
        <taxon>Synergistota</taxon>
        <taxon>Synergistia</taxon>
        <taxon>Synergistales</taxon>
        <taxon>Dethiosulfovibrionaceae</taxon>
        <taxon>Dethiosulfovibrio</taxon>
    </lineage>
</organism>
<comment type="cofactor">
    <cofactor evidence="1">
        <name>Mn(2+)</name>
        <dbReference type="ChEBI" id="CHEBI:29035"/>
    </cofactor>
</comment>
<evidence type="ECO:0000256" key="6">
    <source>
        <dbReference type="ARBA" id="ARBA00022741"/>
    </source>
</evidence>
<evidence type="ECO:0000256" key="9">
    <source>
        <dbReference type="ARBA" id="ARBA00038345"/>
    </source>
</evidence>
<keyword evidence="16" id="KW-1185">Reference proteome</keyword>
<dbReference type="InterPro" id="IPR011054">
    <property type="entry name" value="Rudment_hybrid_motif"/>
</dbReference>
<evidence type="ECO:0000313" key="16">
    <source>
        <dbReference type="Proteomes" id="UP000193355"/>
    </source>
</evidence>
<dbReference type="GO" id="GO:0005524">
    <property type="term" value="F:ATP binding"/>
    <property type="evidence" value="ECO:0007669"/>
    <property type="project" value="UniProtKB-UniRule"/>
</dbReference>
<dbReference type="GO" id="GO:0004637">
    <property type="term" value="F:phosphoribosylamine-glycine ligase activity"/>
    <property type="evidence" value="ECO:0007669"/>
    <property type="project" value="UniProtKB-UniRule"/>
</dbReference>
<dbReference type="PANTHER" id="PTHR43472">
    <property type="entry name" value="PHOSPHORIBOSYLAMINE--GLYCINE LIGASE"/>
    <property type="match status" value="1"/>
</dbReference>
<dbReference type="PROSITE" id="PS00184">
    <property type="entry name" value="GARS"/>
    <property type="match status" value="1"/>
</dbReference>
<dbReference type="GO" id="GO:0009113">
    <property type="term" value="P:purine nucleobase biosynthetic process"/>
    <property type="evidence" value="ECO:0007669"/>
    <property type="project" value="InterPro"/>
</dbReference>
<dbReference type="OrthoDB" id="9807240at2"/>
<comment type="similarity">
    <text evidence="9 12">Belongs to the GARS family.</text>
</comment>
<comment type="pathway">
    <text evidence="3 12">Purine metabolism; IMP biosynthesis via de novo pathway; N(1)-(5-phospho-D-ribosyl)glycinamide from 5-phospho-alpha-D-ribose 1-diphosphate: step 2/2.</text>
</comment>
<dbReference type="InterPro" id="IPR020561">
    <property type="entry name" value="PRibGlycinamid_synth_ATP-grasp"/>
</dbReference>
<evidence type="ECO:0000259" key="14">
    <source>
        <dbReference type="PROSITE" id="PS50975"/>
    </source>
</evidence>
<evidence type="ECO:0000256" key="7">
    <source>
        <dbReference type="ARBA" id="ARBA00022755"/>
    </source>
</evidence>
<dbReference type="Gene3D" id="3.90.600.10">
    <property type="entry name" value="Phosphoribosylglycinamide synthetase, C-terminal domain"/>
    <property type="match status" value="1"/>
</dbReference>
<dbReference type="Pfam" id="PF02844">
    <property type="entry name" value="GARS_N"/>
    <property type="match status" value="1"/>
</dbReference>
<comment type="cofactor">
    <cofactor evidence="2">
        <name>Mg(2+)</name>
        <dbReference type="ChEBI" id="CHEBI:18420"/>
    </cofactor>
</comment>
<evidence type="ECO:0000256" key="13">
    <source>
        <dbReference type="PROSITE-ProRule" id="PRU00409"/>
    </source>
</evidence>
<dbReference type="SUPFAM" id="SSF52440">
    <property type="entry name" value="PreATP-grasp domain"/>
    <property type="match status" value="1"/>
</dbReference>
<dbReference type="AlphaFoldDB" id="A0A1X7IC13"/>
<dbReference type="InterPro" id="IPR013815">
    <property type="entry name" value="ATP_grasp_subdomain_1"/>
</dbReference>
<dbReference type="InterPro" id="IPR016185">
    <property type="entry name" value="PreATP-grasp_dom_sf"/>
</dbReference>
<feature type="domain" description="ATP-grasp" evidence="14">
    <location>
        <begin position="107"/>
        <end position="313"/>
    </location>
</feature>
<keyword evidence="8 13" id="KW-0067">ATP-binding</keyword>
<name>A0A1X7IC13_9BACT</name>
<evidence type="ECO:0000313" key="15">
    <source>
        <dbReference type="EMBL" id="SMG11826.1"/>
    </source>
</evidence>
<dbReference type="InterPro" id="IPR037123">
    <property type="entry name" value="PRibGlycinamide_synth_C_sf"/>
</dbReference>
<dbReference type="RefSeq" id="WP_085543570.1">
    <property type="nucleotide sequence ID" value="NZ_FXBB01000001.1"/>
</dbReference>
<dbReference type="NCBIfam" id="TIGR00877">
    <property type="entry name" value="purD"/>
    <property type="match status" value="1"/>
</dbReference>
<dbReference type="FunFam" id="3.90.600.10:FF:000001">
    <property type="entry name" value="Trifunctional purine biosynthetic protein adenosine-3"/>
    <property type="match status" value="1"/>
</dbReference>
<proteinExistence type="inferred from homology"/>
<evidence type="ECO:0000256" key="1">
    <source>
        <dbReference type="ARBA" id="ARBA00001936"/>
    </source>
</evidence>
<evidence type="ECO:0000256" key="10">
    <source>
        <dbReference type="ARBA" id="ARBA00042242"/>
    </source>
</evidence>
<dbReference type="Pfam" id="PF02843">
    <property type="entry name" value="GARS_C"/>
    <property type="match status" value="1"/>
</dbReference>
<dbReference type="InterPro" id="IPR000115">
    <property type="entry name" value="PRibGlycinamide_synth"/>
</dbReference>
<dbReference type="SUPFAM" id="SSF51246">
    <property type="entry name" value="Rudiment single hybrid motif"/>
    <property type="match status" value="1"/>
</dbReference>
<sequence length="426" mass="45316">MKVLILGGGGREHAIAWAVAQSPRCDELHSMPGNPGMAQISTCHPGDPCDCRSVTDLAERLSVDLVIVGPEGPLVSGVADALRAKGIDVFGPGRDGAMLEASKAHSKSFMKRHGIPTASFTICTTLEEAKEALYSRKPPYIVKADGLAAGKGVFISDQLSEALESCGELLGGSLGEAGKTLVVEDGLVGREVSVMIVTDGNSYRLLSTSQDHKRALDGDRGPNTGGMGAYAPVPWVDRSMLQEIEEKVVKPTLLGLDRDDTSYRGIIYAGLMISPQGKIDVLEYNVRLGDPETQALLPLFDGDWLEVCHSCAQGKLSEVSWALKDLCSVNVVIASEGYPGDYEKGHPIEGLDHKEEGITVFQAGTALKDGKTVTAGGRVLSVVGTGPTFEEAREKAYTGAKAIEFKGAFYRKDIASNRDKPKEEGV</sequence>
<dbReference type="STRING" id="561720.SAMN06275492_101297"/>
<dbReference type="HAMAP" id="MF_00138">
    <property type="entry name" value="GARS"/>
    <property type="match status" value="1"/>
</dbReference>